<sequence>MKIVDGKQIEELNISPRTCIEWVTESFLMKPESQLPAKISVHPSGNDFITTMPCLLPDSYHTFGVKVVSRVQGRHPALKSELMLFDSISGELKAIMDADWITSMRTGAVAALAMRTFRKPDCCVYSFIGLGNTAHATMKCMLEQFKDERFTVRLFRYKNQAEEFVEDFSEYTDVSFEIVDTVEELVWNTDVLVSCITDAKGLLVEDDTLFKPGILVVPVHTRGFQNCDLFFDKVFADDTDHVRGFKNFSHFRSFNEIGNVLSGKVTGRESVDERILSYNIGLGLHDVYFSSHIYNRIYLGK</sequence>
<evidence type="ECO:0000313" key="2">
    <source>
        <dbReference type="Proteomes" id="UP000286392"/>
    </source>
</evidence>
<gene>
    <name evidence="1" type="ORF">DW043_04705</name>
</gene>
<dbReference type="InterPro" id="IPR036291">
    <property type="entry name" value="NAD(P)-bd_dom_sf"/>
</dbReference>
<dbReference type="Pfam" id="PF02423">
    <property type="entry name" value="OCD_Mu_crystall"/>
    <property type="match status" value="1"/>
</dbReference>
<dbReference type="PANTHER" id="PTHR13812">
    <property type="entry name" value="KETIMINE REDUCTASE MU-CRYSTALLIN"/>
    <property type="match status" value="1"/>
</dbReference>
<dbReference type="EMBL" id="QROB01000004">
    <property type="protein sequence ID" value="RHK89966.1"/>
    <property type="molecule type" value="Genomic_DNA"/>
</dbReference>
<organism evidence="1 2">
    <name type="scientific">Phocaeicola vulgatus</name>
    <name type="common">Bacteroides vulgatus</name>
    <dbReference type="NCBI Taxonomy" id="821"/>
    <lineage>
        <taxon>Bacteria</taxon>
        <taxon>Pseudomonadati</taxon>
        <taxon>Bacteroidota</taxon>
        <taxon>Bacteroidia</taxon>
        <taxon>Bacteroidales</taxon>
        <taxon>Bacteroidaceae</taxon>
        <taxon>Phocaeicola</taxon>
    </lineage>
</organism>
<reference evidence="1 2" key="1">
    <citation type="submission" date="2018-08" db="EMBL/GenBank/DDBJ databases">
        <title>A genome reference for cultivated species of the human gut microbiota.</title>
        <authorList>
            <person name="Zou Y."/>
            <person name="Xue W."/>
            <person name="Luo G."/>
        </authorList>
    </citation>
    <scope>NUCLEOTIDE SEQUENCE [LARGE SCALE GENOMIC DNA]</scope>
    <source>
        <strain evidence="1 2">AF39-8AT</strain>
    </source>
</reference>
<dbReference type="PANTHER" id="PTHR13812:SF19">
    <property type="entry name" value="KETIMINE REDUCTASE MU-CRYSTALLIN"/>
    <property type="match status" value="1"/>
</dbReference>
<dbReference type="InterPro" id="IPR023401">
    <property type="entry name" value="ODC_N"/>
</dbReference>
<dbReference type="Gene3D" id="3.40.50.720">
    <property type="entry name" value="NAD(P)-binding Rossmann-like Domain"/>
    <property type="match status" value="1"/>
</dbReference>
<evidence type="ECO:0000313" key="1">
    <source>
        <dbReference type="EMBL" id="RHK89966.1"/>
    </source>
</evidence>
<dbReference type="RefSeq" id="WP_115649181.1">
    <property type="nucleotide sequence ID" value="NZ_CAXSKM010000005.1"/>
</dbReference>
<dbReference type="Gene3D" id="3.30.1780.10">
    <property type="entry name" value="ornithine cyclodeaminase, domain 1"/>
    <property type="match status" value="1"/>
</dbReference>
<protein>
    <submittedName>
        <fullName evidence="1">Ornithine cyclodeaminase</fullName>
    </submittedName>
</protein>
<name>A0AB73ZBM0_PHOVU</name>
<dbReference type="GO" id="GO:0005737">
    <property type="term" value="C:cytoplasm"/>
    <property type="evidence" value="ECO:0007669"/>
    <property type="project" value="TreeGrafter"/>
</dbReference>
<comment type="caution">
    <text evidence="1">The sequence shown here is derived from an EMBL/GenBank/DDBJ whole genome shotgun (WGS) entry which is preliminary data.</text>
</comment>
<dbReference type="AlphaFoldDB" id="A0AB73ZBM0"/>
<dbReference type="SUPFAM" id="SSF51735">
    <property type="entry name" value="NAD(P)-binding Rossmann-fold domains"/>
    <property type="match status" value="1"/>
</dbReference>
<proteinExistence type="predicted"/>
<accession>A0AB73ZBM0</accession>
<dbReference type="Proteomes" id="UP000286392">
    <property type="component" value="Unassembled WGS sequence"/>
</dbReference>
<dbReference type="InterPro" id="IPR003462">
    <property type="entry name" value="ODC_Mu_crystall"/>
</dbReference>